<reference evidence="2 3" key="2">
    <citation type="submission" date="2019-03" db="EMBL/GenBank/DDBJ databases">
        <title>Draft Genome Sequences of Six Type Strains of the Genus Massilia.</title>
        <authorList>
            <person name="Miess H."/>
            <person name="Frediansyhah A."/>
            <person name="Gross H."/>
        </authorList>
    </citation>
    <scope>NUCLEOTIDE SEQUENCE [LARGE SCALE GENOMIC DNA]</scope>
    <source>
        <strain evidence="2 3">DSM 17505</strain>
    </source>
</reference>
<evidence type="ECO:0000313" key="1">
    <source>
        <dbReference type="EMBL" id="GGZ00630.1"/>
    </source>
</evidence>
<dbReference type="Proteomes" id="UP000619512">
    <property type="component" value="Unassembled WGS sequence"/>
</dbReference>
<name>A0A4P7BB76_9BURK</name>
<dbReference type="OrthoDB" id="2880698at2"/>
<dbReference type="AlphaFoldDB" id="A0A4P7BB76"/>
<sequence>MAFYITIDKIDEDPAAARYRFTSAERSGSFEIDKSTGNITLVNQMPDDDAGRHFERAAVKIMRAWKTGPLPEFAKWAS</sequence>
<dbReference type="Proteomes" id="UP000294359">
    <property type="component" value="Chromosome"/>
</dbReference>
<dbReference type="RefSeq" id="WP_134383532.1">
    <property type="nucleotide sequence ID" value="NZ_BMWW01000007.1"/>
</dbReference>
<organism evidence="1 4">
    <name type="scientific">Pseudoduganella plicata</name>
    <dbReference type="NCBI Taxonomy" id="321984"/>
    <lineage>
        <taxon>Bacteria</taxon>
        <taxon>Pseudomonadati</taxon>
        <taxon>Pseudomonadota</taxon>
        <taxon>Betaproteobacteria</taxon>
        <taxon>Burkholderiales</taxon>
        <taxon>Oxalobacteraceae</taxon>
        <taxon>Telluria group</taxon>
        <taxon>Pseudoduganella</taxon>
    </lineage>
</organism>
<proteinExistence type="predicted"/>
<evidence type="ECO:0000313" key="3">
    <source>
        <dbReference type="Proteomes" id="UP000294359"/>
    </source>
</evidence>
<keyword evidence="3" id="KW-1185">Reference proteome</keyword>
<gene>
    <name evidence="2" type="ORF">E1742_03280</name>
    <name evidence="1" type="ORF">GCM10007388_37670</name>
</gene>
<dbReference type="EMBL" id="CP038026">
    <property type="protein sequence ID" value="QBQ35293.1"/>
    <property type="molecule type" value="Genomic_DNA"/>
</dbReference>
<evidence type="ECO:0000313" key="4">
    <source>
        <dbReference type="Proteomes" id="UP000619512"/>
    </source>
</evidence>
<dbReference type="EMBL" id="BMWW01000007">
    <property type="protein sequence ID" value="GGZ00630.1"/>
    <property type="molecule type" value="Genomic_DNA"/>
</dbReference>
<evidence type="ECO:0000313" key="2">
    <source>
        <dbReference type="EMBL" id="QBQ35293.1"/>
    </source>
</evidence>
<reference evidence="1" key="3">
    <citation type="submission" date="2022-12" db="EMBL/GenBank/DDBJ databases">
        <authorList>
            <person name="Sun Q."/>
            <person name="Kim S."/>
        </authorList>
    </citation>
    <scope>NUCLEOTIDE SEQUENCE</scope>
    <source>
        <strain evidence="1">KCTC 12344</strain>
    </source>
</reference>
<protein>
    <submittedName>
        <fullName evidence="1">Uncharacterized protein</fullName>
    </submittedName>
</protein>
<reference evidence="1" key="1">
    <citation type="journal article" date="2014" name="Int. J. Syst. Evol. Microbiol.">
        <title>Complete genome sequence of Corynebacterium casei LMG S-19264T (=DSM 44701T), isolated from a smear-ripened cheese.</title>
        <authorList>
            <consortium name="US DOE Joint Genome Institute (JGI-PGF)"/>
            <person name="Walter F."/>
            <person name="Albersmeier A."/>
            <person name="Kalinowski J."/>
            <person name="Ruckert C."/>
        </authorList>
    </citation>
    <scope>NUCLEOTIDE SEQUENCE</scope>
    <source>
        <strain evidence="1">KCTC 12344</strain>
    </source>
</reference>
<accession>A0A4P7BB76</accession>